<gene>
    <name evidence="1" type="ORF">HNQ61_002339</name>
</gene>
<dbReference type="RefSeq" id="WP_170034609.1">
    <property type="nucleotide sequence ID" value="NZ_JABDTL010000001.1"/>
</dbReference>
<comment type="caution">
    <text evidence="1">The sequence shown here is derived from an EMBL/GenBank/DDBJ whole genome shotgun (WGS) entry which is preliminary data.</text>
</comment>
<reference evidence="1 2" key="1">
    <citation type="submission" date="2020-08" db="EMBL/GenBank/DDBJ databases">
        <title>Genomic Encyclopedia of Type Strains, Phase IV (KMG-IV): sequencing the most valuable type-strain genomes for metagenomic binning, comparative biology and taxonomic classification.</title>
        <authorList>
            <person name="Goeker M."/>
        </authorList>
    </citation>
    <scope>NUCLEOTIDE SEQUENCE [LARGE SCALE GENOMIC DNA]</scope>
    <source>
        <strain evidence="1 2">DSM 29007</strain>
    </source>
</reference>
<dbReference type="AlphaFoldDB" id="A0A841GYA6"/>
<accession>A0A841GYA6</accession>
<keyword evidence="2" id="KW-1185">Reference proteome</keyword>
<dbReference type="EMBL" id="JACHIA010000005">
    <property type="protein sequence ID" value="MBB6070718.1"/>
    <property type="molecule type" value="Genomic_DNA"/>
</dbReference>
<dbReference type="Proteomes" id="UP000582837">
    <property type="component" value="Unassembled WGS sequence"/>
</dbReference>
<organism evidence="1 2">
    <name type="scientific">Longimicrobium terrae</name>
    <dbReference type="NCBI Taxonomy" id="1639882"/>
    <lineage>
        <taxon>Bacteria</taxon>
        <taxon>Pseudomonadati</taxon>
        <taxon>Gemmatimonadota</taxon>
        <taxon>Longimicrobiia</taxon>
        <taxon>Longimicrobiales</taxon>
        <taxon>Longimicrobiaceae</taxon>
        <taxon>Longimicrobium</taxon>
    </lineage>
</organism>
<evidence type="ECO:0000313" key="1">
    <source>
        <dbReference type="EMBL" id="MBB6070718.1"/>
    </source>
</evidence>
<sequence length="86" mass="9426">MSDPEEFEIVRFHPRPSETVELSVPLDALAMLRRVAEVRDVSLHGLLQLYVGQALREDYDAFFPGEAVPSVLRSAQAKTLGSGAGD</sequence>
<evidence type="ECO:0000313" key="2">
    <source>
        <dbReference type="Proteomes" id="UP000582837"/>
    </source>
</evidence>
<proteinExistence type="predicted"/>
<name>A0A841GYA6_9BACT</name>
<protein>
    <submittedName>
        <fullName evidence="1">Uncharacterized protein</fullName>
    </submittedName>
</protein>